<gene>
    <name evidence="2" type="ordered locus">PCC8801_0440</name>
</gene>
<dbReference type="RefSeq" id="WP_012593813.1">
    <property type="nucleotide sequence ID" value="NC_011726.1"/>
</dbReference>
<organism evidence="2 3">
    <name type="scientific">Rippkaea orientalis (strain PCC 8801 / RF-1)</name>
    <name type="common">Cyanothece sp. (strain PCC 8801)</name>
    <dbReference type="NCBI Taxonomy" id="41431"/>
    <lineage>
        <taxon>Bacteria</taxon>
        <taxon>Bacillati</taxon>
        <taxon>Cyanobacteriota</taxon>
        <taxon>Cyanophyceae</taxon>
        <taxon>Oscillatoriophycideae</taxon>
        <taxon>Chroococcales</taxon>
        <taxon>Aphanothecaceae</taxon>
        <taxon>Rippkaea</taxon>
        <taxon>Rippkaea orientalis</taxon>
    </lineage>
</organism>
<dbReference type="Proteomes" id="UP000008204">
    <property type="component" value="Chromosome"/>
</dbReference>
<keyword evidence="1" id="KW-0732">Signal</keyword>
<evidence type="ECO:0000313" key="2">
    <source>
        <dbReference type="EMBL" id="ACK64536.1"/>
    </source>
</evidence>
<dbReference type="EMBL" id="CP001287">
    <property type="protein sequence ID" value="ACK64536.1"/>
    <property type="molecule type" value="Genomic_DNA"/>
</dbReference>
<proteinExistence type="predicted"/>
<dbReference type="AlphaFoldDB" id="B7JUF6"/>
<evidence type="ECO:0000313" key="3">
    <source>
        <dbReference type="Proteomes" id="UP000008204"/>
    </source>
</evidence>
<dbReference type="HOGENOM" id="CLU_139651_0_0_3"/>
<dbReference type="KEGG" id="cyp:PCC8801_0440"/>
<accession>B7JUF6</accession>
<sequence length="150" mass="16880">MKLTSKRITLLLALLLPILPVKSMAETPPASTYQPGFWQPIARFNPKKTVEVQLINKTELLLEYDLTDLESMNPQQLDPQQTTTLKNFGDTAYIVVYPKTSGDPDNPMTLKFSVNVDNNNLVQVTIEKSEPSFLGHRVVNLQKSGAIFLY</sequence>
<keyword evidence="3" id="KW-1185">Reference proteome</keyword>
<reference evidence="3" key="1">
    <citation type="journal article" date="2011" name="MBio">
        <title>Novel metabolic attributes of the genus Cyanothece, comprising a group of unicellular nitrogen-fixing Cyanobacteria.</title>
        <authorList>
            <person name="Bandyopadhyay A."/>
            <person name="Elvitigala T."/>
            <person name="Welsh E."/>
            <person name="Stockel J."/>
            <person name="Liberton M."/>
            <person name="Min H."/>
            <person name="Sherman L.A."/>
            <person name="Pakrasi H.B."/>
        </authorList>
    </citation>
    <scope>NUCLEOTIDE SEQUENCE [LARGE SCALE GENOMIC DNA]</scope>
    <source>
        <strain evidence="3">PCC 8801</strain>
    </source>
</reference>
<protein>
    <submittedName>
        <fullName evidence="2">Uncharacterized protein</fullName>
    </submittedName>
</protein>
<feature type="chain" id="PRO_5002858151" evidence="1">
    <location>
        <begin position="26"/>
        <end position="150"/>
    </location>
</feature>
<evidence type="ECO:0000256" key="1">
    <source>
        <dbReference type="SAM" id="SignalP"/>
    </source>
</evidence>
<dbReference type="eggNOG" id="COG3170">
    <property type="taxonomic scope" value="Bacteria"/>
</dbReference>
<name>B7JUF6_RIPO1</name>
<dbReference type="STRING" id="41431.PCC8801_0440"/>
<dbReference type="OrthoDB" id="513138at2"/>
<feature type="signal peptide" evidence="1">
    <location>
        <begin position="1"/>
        <end position="25"/>
    </location>
</feature>